<keyword evidence="6" id="KW-1185">Reference proteome</keyword>
<dbReference type="InterPro" id="IPR036986">
    <property type="entry name" value="S4_RNA-bd_sf"/>
</dbReference>
<comment type="similarity">
    <text evidence="1">Belongs to the pseudouridine synthase RluA family.</text>
</comment>
<dbReference type="Proteomes" id="UP000600865">
    <property type="component" value="Unassembled WGS sequence"/>
</dbReference>
<dbReference type="InterPro" id="IPR050188">
    <property type="entry name" value="RluA_PseudoU_synthase"/>
</dbReference>
<dbReference type="InterPro" id="IPR020103">
    <property type="entry name" value="PsdUridine_synth_cat_dom_sf"/>
</dbReference>
<dbReference type="GO" id="GO:0003723">
    <property type="term" value="F:RNA binding"/>
    <property type="evidence" value="ECO:0007669"/>
    <property type="project" value="UniProtKB-KW"/>
</dbReference>
<feature type="domain" description="Pseudouridine synthase RsuA/RluA-like" evidence="4">
    <location>
        <begin position="98"/>
        <end position="254"/>
    </location>
</feature>
<gene>
    <name evidence="5" type="ORF">GCM10011309_10420</name>
</gene>
<dbReference type="Gene3D" id="3.30.2350.10">
    <property type="entry name" value="Pseudouridine synthase"/>
    <property type="match status" value="1"/>
</dbReference>
<dbReference type="Pfam" id="PF00849">
    <property type="entry name" value="PseudoU_synth_2"/>
    <property type="match status" value="1"/>
</dbReference>
<dbReference type="PANTHER" id="PTHR21600">
    <property type="entry name" value="MITOCHONDRIAL RNA PSEUDOURIDINE SYNTHASE"/>
    <property type="match status" value="1"/>
</dbReference>
<dbReference type="PROSITE" id="PS50889">
    <property type="entry name" value="S4"/>
    <property type="match status" value="1"/>
</dbReference>
<evidence type="ECO:0000256" key="1">
    <source>
        <dbReference type="ARBA" id="ARBA00010876"/>
    </source>
</evidence>
<dbReference type="PANTHER" id="PTHR21600:SF44">
    <property type="entry name" value="RIBOSOMAL LARGE SUBUNIT PSEUDOURIDINE SYNTHASE D"/>
    <property type="match status" value="1"/>
</dbReference>
<dbReference type="SUPFAM" id="SSF55174">
    <property type="entry name" value="Alpha-L RNA-binding motif"/>
    <property type="match status" value="1"/>
</dbReference>
<dbReference type="CDD" id="cd00165">
    <property type="entry name" value="S4"/>
    <property type="match status" value="1"/>
</dbReference>
<name>A0A918KIE5_9PROT</name>
<dbReference type="InterPro" id="IPR006224">
    <property type="entry name" value="PsdUridine_synth_RluA-like_CS"/>
</dbReference>
<dbReference type="RefSeq" id="WP_189582262.1">
    <property type="nucleotide sequence ID" value="NZ_BMYV01000001.1"/>
</dbReference>
<dbReference type="PROSITE" id="PS01129">
    <property type="entry name" value="PSI_RLU"/>
    <property type="match status" value="1"/>
</dbReference>
<dbReference type="CDD" id="cd02869">
    <property type="entry name" value="PseudoU_synth_RluA_like"/>
    <property type="match status" value="1"/>
</dbReference>
<dbReference type="AlphaFoldDB" id="A0A918KIE5"/>
<dbReference type="GO" id="GO:0140098">
    <property type="term" value="F:catalytic activity, acting on RNA"/>
    <property type="evidence" value="ECO:0007669"/>
    <property type="project" value="UniProtKB-ARBA"/>
</dbReference>
<reference evidence="5 6" key="1">
    <citation type="journal article" date="2014" name="Int. J. Syst. Evol. Microbiol.">
        <title>Complete genome sequence of Corynebacterium casei LMG S-19264T (=DSM 44701T), isolated from a smear-ripened cheese.</title>
        <authorList>
            <consortium name="US DOE Joint Genome Institute (JGI-PGF)"/>
            <person name="Walter F."/>
            <person name="Albersmeier A."/>
            <person name="Kalinowski J."/>
            <person name="Ruckert C."/>
        </authorList>
    </citation>
    <scope>NUCLEOTIDE SEQUENCE [LARGE SCALE GENOMIC DNA]</scope>
    <source>
        <strain evidence="5 6">KCTC 23968</strain>
    </source>
</reference>
<evidence type="ECO:0000256" key="3">
    <source>
        <dbReference type="PROSITE-ProRule" id="PRU00182"/>
    </source>
</evidence>
<keyword evidence="2" id="KW-0413">Isomerase</keyword>
<protein>
    <submittedName>
        <fullName evidence="5">Pseudouridine synthase</fullName>
    </submittedName>
</protein>
<dbReference type="GO" id="GO:0009982">
    <property type="term" value="F:pseudouridine synthase activity"/>
    <property type="evidence" value="ECO:0007669"/>
    <property type="project" value="InterPro"/>
</dbReference>
<dbReference type="InterPro" id="IPR006145">
    <property type="entry name" value="PsdUridine_synth_RsuA/RluA"/>
</dbReference>
<dbReference type="EMBL" id="BMYV01000001">
    <property type="protein sequence ID" value="GGX62364.1"/>
    <property type="molecule type" value="Genomic_DNA"/>
</dbReference>
<organism evidence="5 6">
    <name type="scientific">Litorimonas cladophorae</name>
    <dbReference type="NCBI Taxonomy" id="1220491"/>
    <lineage>
        <taxon>Bacteria</taxon>
        <taxon>Pseudomonadati</taxon>
        <taxon>Pseudomonadota</taxon>
        <taxon>Alphaproteobacteria</taxon>
        <taxon>Maricaulales</taxon>
        <taxon>Robiginitomaculaceae</taxon>
    </lineage>
</organism>
<evidence type="ECO:0000313" key="5">
    <source>
        <dbReference type="EMBL" id="GGX62364.1"/>
    </source>
</evidence>
<accession>A0A918KIE5</accession>
<keyword evidence="3" id="KW-0694">RNA-binding</keyword>
<proteinExistence type="inferred from homology"/>
<dbReference type="SUPFAM" id="SSF55120">
    <property type="entry name" value="Pseudouridine synthase"/>
    <property type="match status" value="1"/>
</dbReference>
<evidence type="ECO:0000313" key="6">
    <source>
        <dbReference type="Proteomes" id="UP000600865"/>
    </source>
</evidence>
<evidence type="ECO:0000259" key="4">
    <source>
        <dbReference type="Pfam" id="PF00849"/>
    </source>
</evidence>
<sequence length="329" mass="36288">MSGVQKITIPDHDAGGRLDRWFRRQFPHIPHGKVEKLLRKGEIRLDGKRAKGNVRIEGGQIVRVPPLPDPSDMEGPPPIPAADAELIRSLVIYEDEELIALNKPAGLAVQGGTKTARHVDGMLPALGEGCRLVHRLDRDTSGVLVIAKTAAAAKWAGRAFQSRRAEKIYWGITNGVPRPISGEIKGYMAKGRLDNRFGNVNEGKEVMMAVRHGHEGAKHARTLYDVRSQAGQKAAWVAMMPLTGRTHQLRLHMQLLGAPIAGDPRYLTDRPAPGGLAHRLHLHARSLELPREGKPPLKFTAEMPPHMKNAFMTLGFDPSNDVVDWEDLM</sequence>
<dbReference type="Gene3D" id="3.10.290.10">
    <property type="entry name" value="RNA-binding S4 domain"/>
    <property type="match status" value="1"/>
</dbReference>
<comment type="caution">
    <text evidence="5">The sequence shown here is derived from an EMBL/GenBank/DDBJ whole genome shotgun (WGS) entry which is preliminary data.</text>
</comment>
<evidence type="ECO:0000256" key="2">
    <source>
        <dbReference type="ARBA" id="ARBA00023235"/>
    </source>
</evidence>
<dbReference type="GO" id="GO:0000455">
    <property type="term" value="P:enzyme-directed rRNA pseudouridine synthesis"/>
    <property type="evidence" value="ECO:0007669"/>
    <property type="project" value="TreeGrafter"/>
</dbReference>